<dbReference type="Proteomes" id="UP000029725">
    <property type="component" value="Unassembled WGS sequence"/>
</dbReference>
<dbReference type="InterPro" id="IPR004087">
    <property type="entry name" value="KH_dom"/>
</dbReference>
<feature type="domain" description="K Homology" evidence="2">
    <location>
        <begin position="543"/>
        <end position="640"/>
    </location>
</feature>
<gene>
    <name evidence="3" type="ORF">DI09_68p170</name>
</gene>
<keyword evidence="1" id="KW-0694">RNA-binding</keyword>
<dbReference type="OrthoDB" id="2196204at2759"/>
<keyword evidence="4" id="KW-1185">Reference proteome</keyword>
<dbReference type="EMBL" id="JMKJ01000577">
    <property type="protein sequence ID" value="KGG50509.1"/>
    <property type="molecule type" value="Genomic_DNA"/>
</dbReference>
<accession>A0A098VNY6</accession>
<comment type="caution">
    <text evidence="3">The sequence shown here is derived from an EMBL/GenBank/DDBJ whole genome shotgun (WGS) entry which is preliminary data.</text>
</comment>
<dbReference type="AlphaFoldDB" id="A0A098VNY6"/>
<dbReference type="PROSITE" id="PS50084">
    <property type="entry name" value="KH_TYPE_1"/>
    <property type="match status" value="1"/>
</dbReference>
<reference evidence="3 4" key="1">
    <citation type="submission" date="2014-04" db="EMBL/GenBank/DDBJ databases">
        <title>A new species of microsporidia sheds light on the evolution of extreme parasitism.</title>
        <authorList>
            <person name="Haag K.L."/>
            <person name="James T.Y."/>
            <person name="Larsson R."/>
            <person name="Schaer T.M."/>
            <person name="Refardt D."/>
            <person name="Pombert J.-F."/>
            <person name="Ebert D."/>
        </authorList>
    </citation>
    <scope>NUCLEOTIDE SEQUENCE [LARGE SCALE GENOMIC DNA]</scope>
    <source>
        <strain evidence="3 4">UGP3</strain>
        <tissue evidence="3">Spores</tissue>
    </source>
</reference>
<dbReference type="InterPro" id="IPR036612">
    <property type="entry name" value="KH_dom_type_1_sf"/>
</dbReference>
<dbReference type="HOGENOM" id="CLU_327906_0_0_1"/>
<dbReference type="RefSeq" id="XP_013236936.1">
    <property type="nucleotide sequence ID" value="XM_013381482.1"/>
</dbReference>
<evidence type="ECO:0000313" key="3">
    <source>
        <dbReference type="EMBL" id="KGG50509.1"/>
    </source>
</evidence>
<name>A0A098VNY6_9MICR</name>
<dbReference type="InterPro" id="IPR004088">
    <property type="entry name" value="KH_dom_type_1"/>
</dbReference>
<dbReference type="Pfam" id="PF00013">
    <property type="entry name" value="KH_1"/>
    <property type="match status" value="1"/>
</dbReference>
<protein>
    <recommendedName>
        <fullName evidence="2">K Homology domain-containing protein</fullName>
    </recommendedName>
</protein>
<dbReference type="GO" id="GO:0003723">
    <property type="term" value="F:RNA binding"/>
    <property type="evidence" value="ECO:0007669"/>
    <property type="project" value="UniProtKB-UniRule"/>
</dbReference>
<evidence type="ECO:0000259" key="2">
    <source>
        <dbReference type="SMART" id="SM00322"/>
    </source>
</evidence>
<dbReference type="Gene3D" id="3.30.1370.10">
    <property type="entry name" value="K Homology domain, type 1"/>
    <property type="match status" value="1"/>
</dbReference>
<dbReference type="GeneID" id="25260610"/>
<dbReference type="SUPFAM" id="SSF54791">
    <property type="entry name" value="Eukaryotic type KH-domain (KH-domain type I)"/>
    <property type="match status" value="1"/>
</dbReference>
<evidence type="ECO:0000313" key="4">
    <source>
        <dbReference type="Proteomes" id="UP000029725"/>
    </source>
</evidence>
<organism evidence="3 4">
    <name type="scientific">Mitosporidium daphniae</name>
    <dbReference type="NCBI Taxonomy" id="1485682"/>
    <lineage>
        <taxon>Eukaryota</taxon>
        <taxon>Fungi</taxon>
        <taxon>Fungi incertae sedis</taxon>
        <taxon>Microsporidia</taxon>
        <taxon>Mitosporidium</taxon>
    </lineage>
</organism>
<sequence length="877" mass="96201">MTVPKSTEFFTTFRICMLSEGYFTIHHGHRSAQKVSGQSSFETIPDELLSEACERLEILAREKASNHKVSVCFSKDFDMNSYDPSSRFLSKINSISELSSSQSCEDLDKFVSITLSGSSAASIESCQNEIIQEAILNVGEKSPLLSYRRLPLLQVGDFSSEQNQQVRVSKTHLTLFSPASLNHLHSRQLYAKMLKGKGYKAFVSELPVDGLVQLLVHSGPYHLALQSFLFENSDVHILLPCSLILSSNADQLIVLEKEDRADKVAKKASADFLKASKKVSIASKKLVFDTVDLFFILNSAVSKAKLVDLLFRHGCVLRIFEAPTNPSKKHCLTICLYGGSMDIIEEVSREIFTLICQSSSHFEASGTNYSISVKNAGGFCSVLDSENINDPILIQFSGVPSQAFHAGEPNLLTINSLVCKGTKDCLLKTLSNIEPLFCQSSIFSADIFNSSYQDRHSLLSKSLSYLSLANLSIDTCFTYRIGTLSLDCEFISGKKDGKLSKISRGTGCQVLMDVPQGWRTDIKITSQSLPLLVKAVEMLEGELPASLSFFVPDHHHKRIIGHGGKHIQKWMKLFGVYVKFSNNNTGNSNPIILTHPNDGKKGAGGAGSDIFFQNIRPNVLIRTPAKNIHALAQMKSAILDLAGEEDQTLGVFASHSHKTAEASNSFFIPSLVPEVSITGNTASSLHFYVALLKQIETTSDFDANQRSIKTANVDVPKPEICQYPHDFYLQECVEQELEASIELLFEDGGLDSISSFKLSKSSLLAMENLGAKNANSSVNDTRFNLKDFSMTINATPAPAPTPFQSPSSSKFPAISRPASTTVPNTIFPYPFSIANRKGEDYFHWDSLLGFGRASMSLGGTVSPISSTRISSSPIRPV</sequence>
<dbReference type="SMART" id="SM00322">
    <property type="entry name" value="KH"/>
    <property type="match status" value="1"/>
</dbReference>
<dbReference type="VEuPathDB" id="MicrosporidiaDB:DI09_68p170"/>
<proteinExistence type="predicted"/>
<evidence type="ECO:0000256" key="1">
    <source>
        <dbReference type="PROSITE-ProRule" id="PRU00117"/>
    </source>
</evidence>